<keyword evidence="1" id="KW-0472">Membrane</keyword>
<accession>A0A0A1F5B4</accession>
<protein>
    <submittedName>
        <fullName evidence="2">Uncharacterized protein</fullName>
    </submittedName>
</protein>
<evidence type="ECO:0000313" key="3">
    <source>
        <dbReference type="Proteomes" id="UP000030302"/>
    </source>
</evidence>
<organism evidence="2 3">
    <name type="scientific">Collimonas arenae</name>
    <dbReference type="NCBI Taxonomy" id="279058"/>
    <lineage>
        <taxon>Bacteria</taxon>
        <taxon>Pseudomonadati</taxon>
        <taxon>Pseudomonadota</taxon>
        <taxon>Betaproteobacteria</taxon>
        <taxon>Burkholderiales</taxon>
        <taxon>Oxalobacteraceae</taxon>
        <taxon>Collimonas</taxon>
    </lineage>
</organism>
<reference evidence="3" key="1">
    <citation type="journal article" date="2014" name="Soil Biol. Biochem.">
        <title>Structure and function of bacterial communities in ageing soils: Insights from the Mendocino ecological staircase.</title>
        <authorList>
            <person name="Uroz S."/>
            <person name="Tech J.J."/>
            <person name="Sawaya N.A."/>
            <person name="Frey-Klett P."/>
            <person name="Leveau J.H.J."/>
        </authorList>
    </citation>
    <scope>NUCLEOTIDE SEQUENCE [LARGE SCALE GENOMIC DNA]</scope>
    <source>
        <strain evidence="3">Cal35</strain>
    </source>
</reference>
<proteinExistence type="predicted"/>
<evidence type="ECO:0000313" key="2">
    <source>
        <dbReference type="EMBL" id="AIY39898.1"/>
    </source>
</evidence>
<keyword evidence="1" id="KW-1133">Transmembrane helix</keyword>
<sequence>MIFIRLLLFCFGVPIGVLVIGVLWLWGGTKLFGFVFAGGS</sequence>
<evidence type="ECO:0000256" key="1">
    <source>
        <dbReference type="SAM" id="Phobius"/>
    </source>
</evidence>
<dbReference type="KEGG" id="care:LT85_0738"/>
<dbReference type="HOGENOM" id="CLU_3287842_0_0_4"/>
<dbReference type="STRING" id="279058.LT85_0738"/>
<dbReference type="AlphaFoldDB" id="A0A0A1F5B4"/>
<keyword evidence="3" id="KW-1185">Reference proteome</keyword>
<dbReference type="RefSeq" id="WP_301280493.1">
    <property type="nucleotide sequence ID" value="NZ_CP009962.1"/>
</dbReference>
<feature type="transmembrane region" description="Helical" evidence="1">
    <location>
        <begin position="7"/>
        <end position="26"/>
    </location>
</feature>
<name>A0A0A1F5B4_9BURK</name>
<dbReference type="EMBL" id="CP009962">
    <property type="protein sequence ID" value="AIY39898.1"/>
    <property type="molecule type" value="Genomic_DNA"/>
</dbReference>
<gene>
    <name evidence="2" type="ORF">LT85_0738</name>
</gene>
<dbReference type="Proteomes" id="UP000030302">
    <property type="component" value="Chromosome"/>
</dbReference>
<keyword evidence="1" id="KW-0812">Transmembrane</keyword>